<proteinExistence type="predicted"/>
<evidence type="ECO:0000256" key="1">
    <source>
        <dbReference type="SAM" id="MobiDB-lite"/>
    </source>
</evidence>
<evidence type="ECO:0000313" key="3">
    <source>
        <dbReference type="EMBL" id="VUF15287.1"/>
    </source>
</evidence>
<evidence type="ECO:0000313" key="4">
    <source>
        <dbReference type="Proteomes" id="UP000401717"/>
    </source>
</evidence>
<protein>
    <submittedName>
        <fullName evidence="3">Uncharacterized protein</fullName>
    </submittedName>
</protein>
<dbReference type="Proteomes" id="UP001055303">
    <property type="component" value="Unassembled WGS sequence"/>
</dbReference>
<gene>
    <name evidence="2" type="ORF">IFDJLNFL_4594</name>
    <name evidence="3" type="ORF">MTDSW087_05025</name>
</gene>
<reference evidence="3 4" key="1">
    <citation type="submission" date="2019-06" db="EMBL/GenBank/DDBJ databases">
        <authorList>
            <person name="Rodrigo-Torres L."/>
            <person name="Arahal R. D."/>
            <person name="Lucena T."/>
        </authorList>
    </citation>
    <scope>NUCLEOTIDE SEQUENCE [LARGE SCALE GENOMIC DNA]</scope>
    <source>
        <strain evidence="3 4">SW08-7</strain>
    </source>
</reference>
<name>A0A564G4Q0_9HYPH</name>
<reference evidence="2" key="2">
    <citation type="journal article" date="2021" name="Front. Microbiol.">
        <title>Comprehensive Comparative Genomics and Phenotyping of Methylobacterium Species.</title>
        <authorList>
            <person name="Alessa O."/>
            <person name="Ogura Y."/>
            <person name="Fujitani Y."/>
            <person name="Takami H."/>
            <person name="Hayashi T."/>
            <person name="Sahin N."/>
            <person name="Tani A."/>
        </authorList>
    </citation>
    <scope>NUCLEOTIDE SEQUENCE</scope>
    <source>
        <strain evidence="2">DSM 22415</strain>
    </source>
</reference>
<organism evidence="3 4">
    <name type="scientific">Methylobacterium dankookense</name>
    <dbReference type="NCBI Taxonomy" id="560405"/>
    <lineage>
        <taxon>Bacteria</taxon>
        <taxon>Pseudomonadati</taxon>
        <taxon>Pseudomonadota</taxon>
        <taxon>Alphaproteobacteria</taxon>
        <taxon>Hyphomicrobiales</taxon>
        <taxon>Methylobacteriaceae</taxon>
        <taxon>Methylobacterium</taxon>
    </lineage>
</organism>
<dbReference type="Proteomes" id="UP000401717">
    <property type="component" value="Unassembled WGS sequence"/>
</dbReference>
<feature type="region of interest" description="Disordered" evidence="1">
    <location>
        <begin position="103"/>
        <end position="135"/>
    </location>
</feature>
<dbReference type="EMBL" id="CABFVH010000050">
    <property type="protein sequence ID" value="VUF15287.1"/>
    <property type="molecule type" value="Genomic_DNA"/>
</dbReference>
<dbReference type="AlphaFoldDB" id="A0A564G4Q0"/>
<accession>A0A564G4Q0</accession>
<dbReference type="EMBL" id="BPQI01000163">
    <property type="protein sequence ID" value="GJD58671.1"/>
    <property type="molecule type" value="Genomic_DNA"/>
</dbReference>
<evidence type="ECO:0000313" key="2">
    <source>
        <dbReference type="EMBL" id="GJD58671.1"/>
    </source>
</evidence>
<keyword evidence="5" id="KW-1185">Reference proteome</keyword>
<reference evidence="2" key="3">
    <citation type="submission" date="2021-08" db="EMBL/GenBank/DDBJ databases">
        <authorList>
            <person name="Tani A."/>
            <person name="Ola A."/>
            <person name="Ogura Y."/>
            <person name="Katsura K."/>
            <person name="Hayashi T."/>
        </authorList>
    </citation>
    <scope>NUCLEOTIDE SEQUENCE</scope>
    <source>
        <strain evidence="2">DSM 22415</strain>
    </source>
</reference>
<sequence length="135" mass="14067">MRCTTPNPYSQAVPFGPVTLTAARARRSVHPAALLSLLATLALLLLAGLPATADAEIRPNRPCAAAKVRDTACPAQRFALQITLDVDEPAGERSGFVAAGAASVAREPRPAFRRSADPLPRPAAGSAPERPPRIA</sequence>
<feature type="compositionally biased region" description="Basic and acidic residues" evidence="1">
    <location>
        <begin position="106"/>
        <end position="116"/>
    </location>
</feature>
<evidence type="ECO:0000313" key="5">
    <source>
        <dbReference type="Proteomes" id="UP001055303"/>
    </source>
</evidence>